<feature type="domain" description="ABC transporter" evidence="5">
    <location>
        <begin position="6"/>
        <end position="231"/>
    </location>
</feature>
<evidence type="ECO:0000256" key="3">
    <source>
        <dbReference type="ARBA" id="ARBA00022741"/>
    </source>
</evidence>
<sequence>MTNTVIELRALSKRYGGDRGLQATTLEIRRGEIFGFLGPNGAGKTTTIRTLLGFLRPTSGEARVLGLDVATRSVDIRRRVGYLPGELVFEPRRTPRDLFAFYARLRGVQNVAYALDLSRRLDLDVSRPIGALSKGNKQKVGLVSAFMSRPELLILDEPTDGLDPLMQEEVHALIQEARAEGRTVFLSSHVLSEVDRVADRVGIIRAGELVMVSSVADVKARLPHRLEIRFAVPVPQAVFASIEGLRDVRVLGNVVSCVLAGGADALLKAASAYPVLDIRGSEPNLEEAFLSFYQAPSGERGVNHVA</sequence>
<evidence type="ECO:0000313" key="7">
    <source>
        <dbReference type="Proteomes" id="UP000248326"/>
    </source>
</evidence>
<evidence type="ECO:0000256" key="4">
    <source>
        <dbReference type="ARBA" id="ARBA00022840"/>
    </source>
</evidence>
<dbReference type="AlphaFoldDB" id="A0A318SBI7"/>
<evidence type="ECO:0000313" key="6">
    <source>
        <dbReference type="EMBL" id="PYE55942.1"/>
    </source>
</evidence>
<evidence type="ECO:0000256" key="1">
    <source>
        <dbReference type="ARBA" id="ARBA00005417"/>
    </source>
</evidence>
<keyword evidence="4 6" id="KW-0067">ATP-binding</keyword>
<accession>A0A318SBI7</accession>
<dbReference type="Proteomes" id="UP000248326">
    <property type="component" value="Unassembled WGS sequence"/>
</dbReference>
<dbReference type="PROSITE" id="PS50893">
    <property type="entry name" value="ABC_TRANSPORTER_2"/>
    <property type="match status" value="1"/>
</dbReference>
<comment type="similarity">
    <text evidence="1">Belongs to the ABC transporter superfamily.</text>
</comment>
<reference evidence="6 7" key="1">
    <citation type="submission" date="2018-06" db="EMBL/GenBank/DDBJ databases">
        <title>Genomic Encyclopedia of Type Strains, Phase IV (KMG-IV): sequencing the most valuable type-strain genomes for metagenomic binning, comparative biology and taxonomic classification.</title>
        <authorList>
            <person name="Goeker M."/>
        </authorList>
    </citation>
    <scope>NUCLEOTIDE SEQUENCE [LARGE SCALE GENOMIC DNA]</scope>
    <source>
        <strain evidence="6 7">DSM 18048</strain>
    </source>
</reference>
<dbReference type="InterPro" id="IPR017871">
    <property type="entry name" value="ABC_transporter-like_CS"/>
</dbReference>
<dbReference type="SMART" id="SM00382">
    <property type="entry name" value="AAA"/>
    <property type="match status" value="1"/>
</dbReference>
<proteinExistence type="inferred from homology"/>
<comment type="caution">
    <text evidence="6">The sequence shown here is derived from an EMBL/GenBank/DDBJ whole genome shotgun (WGS) entry which is preliminary data.</text>
</comment>
<dbReference type="PANTHER" id="PTHR42711:SF5">
    <property type="entry name" value="ABC TRANSPORTER ATP-BINDING PROTEIN NATA"/>
    <property type="match status" value="1"/>
</dbReference>
<dbReference type="SUPFAM" id="SSF52540">
    <property type="entry name" value="P-loop containing nucleoside triphosphate hydrolases"/>
    <property type="match status" value="1"/>
</dbReference>
<organism evidence="6 7">
    <name type="scientific">Deinococcus yavapaiensis KR-236</name>
    <dbReference type="NCBI Taxonomy" id="694435"/>
    <lineage>
        <taxon>Bacteria</taxon>
        <taxon>Thermotogati</taxon>
        <taxon>Deinococcota</taxon>
        <taxon>Deinococci</taxon>
        <taxon>Deinococcales</taxon>
        <taxon>Deinococcaceae</taxon>
        <taxon>Deinococcus</taxon>
    </lineage>
</organism>
<protein>
    <submittedName>
        <fullName evidence="6">ABC-2 type transport system ATP-binding protein</fullName>
    </submittedName>
</protein>
<dbReference type="GO" id="GO:0005524">
    <property type="term" value="F:ATP binding"/>
    <property type="evidence" value="ECO:0007669"/>
    <property type="project" value="UniProtKB-KW"/>
</dbReference>
<dbReference type="Gene3D" id="3.40.50.300">
    <property type="entry name" value="P-loop containing nucleotide triphosphate hydrolases"/>
    <property type="match status" value="1"/>
</dbReference>
<name>A0A318SBI7_9DEIO</name>
<dbReference type="InterPro" id="IPR050763">
    <property type="entry name" value="ABC_transporter_ATP-binding"/>
</dbReference>
<dbReference type="Pfam" id="PF00005">
    <property type="entry name" value="ABC_tran"/>
    <property type="match status" value="1"/>
</dbReference>
<dbReference type="InterPro" id="IPR003593">
    <property type="entry name" value="AAA+_ATPase"/>
</dbReference>
<keyword evidence="2" id="KW-0813">Transport</keyword>
<evidence type="ECO:0000256" key="2">
    <source>
        <dbReference type="ARBA" id="ARBA00022448"/>
    </source>
</evidence>
<keyword evidence="7" id="KW-1185">Reference proteome</keyword>
<dbReference type="PANTHER" id="PTHR42711">
    <property type="entry name" value="ABC TRANSPORTER ATP-BINDING PROTEIN"/>
    <property type="match status" value="1"/>
</dbReference>
<dbReference type="RefSeq" id="WP_110885466.1">
    <property type="nucleotide sequence ID" value="NZ_QJSX01000002.1"/>
</dbReference>
<dbReference type="InterPro" id="IPR027417">
    <property type="entry name" value="P-loop_NTPase"/>
</dbReference>
<dbReference type="InterPro" id="IPR003439">
    <property type="entry name" value="ABC_transporter-like_ATP-bd"/>
</dbReference>
<gene>
    <name evidence="6" type="ORF">DES52_102309</name>
</gene>
<evidence type="ECO:0000259" key="5">
    <source>
        <dbReference type="PROSITE" id="PS50893"/>
    </source>
</evidence>
<dbReference type="GO" id="GO:0016887">
    <property type="term" value="F:ATP hydrolysis activity"/>
    <property type="evidence" value="ECO:0007669"/>
    <property type="project" value="InterPro"/>
</dbReference>
<keyword evidence="3" id="KW-0547">Nucleotide-binding</keyword>
<dbReference type="CDD" id="cd03230">
    <property type="entry name" value="ABC_DR_subfamily_A"/>
    <property type="match status" value="1"/>
</dbReference>
<dbReference type="PROSITE" id="PS00211">
    <property type="entry name" value="ABC_TRANSPORTER_1"/>
    <property type="match status" value="1"/>
</dbReference>
<dbReference type="OrthoDB" id="9804819at2"/>
<dbReference type="EMBL" id="QJSX01000002">
    <property type="protein sequence ID" value="PYE55942.1"/>
    <property type="molecule type" value="Genomic_DNA"/>
</dbReference>